<sequence>MSTSLCGAQYPLKAKFGDIYQFWLGSTRIIVVSGLEDVQHIFAHRHVYDQGDIFAEKFGLVNPNGIIALKGAKYKRHASIVGPLFRGNKINIHLDTAIDCTDKLLDRWRTYNNDPTQVHLNMIEQCQQLLLAIFGYIAFDYDLQTLDDENHSSENELCRALHTFHNTAVDLMQLPTVIGRIYLLLNQKYRRSQAIINQYLQRMIDQELVENPTTRSERKRTCLIASLVTSLQQDEMLEATKSEEDRKGLSRTEVMNEMCSFLAAGYSTTSTALAWFIHLMSKYPLVQSKLKTELAEYHHQRLSIEQLNSLGYLDCVLREVLRFAPPVIGTLRTLQVDDRLPSSDFLLNKGDHVLISLYNIARDVRYWSGPIDPDQFYPERFQNEDNTICNKAAWIVFGGGHRQCMGQDLARLELKAICARLMQHVTFGDGGPDVNAGGYKHGDTLLPKRIGVTITFD</sequence>
<evidence type="ECO:0008006" key="11">
    <source>
        <dbReference type="Google" id="ProtNLM"/>
    </source>
</evidence>
<dbReference type="GO" id="GO:0016705">
    <property type="term" value="F:oxidoreductase activity, acting on paired donors, with incorporation or reduction of molecular oxygen"/>
    <property type="evidence" value="ECO:0007669"/>
    <property type="project" value="InterPro"/>
</dbReference>
<name>A0A814RW96_9BILA</name>
<evidence type="ECO:0000256" key="6">
    <source>
        <dbReference type="ARBA" id="ARBA00023033"/>
    </source>
</evidence>
<proteinExistence type="inferred from homology"/>
<accession>A0A814RW96</accession>
<reference evidence="9" key="1">
    <citation type="submission" date="2021-02" db="EMBL/GenBank/DDBJ databases">
        <authorList>
            <person name="Nowell W R."/>
        </authorList>
    </citation>
    <scope>NUCLEOTIDE SEQUENCE</scope>
</reference>
<dbReference type="Pfam" id="PF00067">
    <property type="entry name" value="p450"/>
    <property type="match status" value="1"/>
</dbReference>
<keyword evidence="4 8" id="KW-0560">Oxidoreductase</keyword>
<keyword evidence="3 7" id="KW-0479">Metal-binding</keyword>
<evidence type="ECO:0000313" key="10">
    <source>
        <dbReference type="Proteomes" id="UP000663882"/>
    </source>
</evidence>
<gene>
    <name evidence="9" type="ORF">RFH988_LOCUS21290</name>
</gene>
<dbReference type="CDD" id="cd00302">
    <property type="entry name" value="cytochrome_P450"/>
    <property type="match status" value="1"/>
</dbReference>
<evidence type="ECO:0000256" key="2">
    <source>
        <dbReference type="ARBA" id="ARBA00022617"/>
    </source>
</evidence>
<dbReference type="InterPro" id="IPR002401">
    <property type="entry name" value="Cyt_P450_E_grp-I"/>
</dbReference>
<keyword evidence="6 8" id="KW-0503">Monooxygenase</keyword>
<dbReference type="InterPro" id="IPR001128">
    <property type="entry name" value="Cyt_P450"/>
</dbReference>
<feature type="binding site" description="axial binding residue" evidence="7">
    <location>
        <position position="404"/>
    </location>
    <ligand>
        <name>heme</name>
        <dbReference type="ChEBI" id="CHEBI:30413"/>
    </ligand>
    <ligandPart>
        <name>Fe</name>
        <dbReference type="ChEBI" id="CHEBI:18248"/>
    </ligandPart>
</feature>
<dbReference type="PANTHER" id="PTHR24291">
    <property type="entry name" value="CYTOCHROME P450 FAMILY 4"/>
    <property type="match status" value="1"/>
</dbReference>
<protein>
    <recommendedName>
        <fullName evidence="11">Cytochrome P450</fullName>
    </recommendedName>
</protein>
<keyword evidence="5 7" id="KW-0408">Iron</keyword>
<evidence type="ECO:0000256" key="7">
    <source>
        <dbReference type="PIRSR" id="PIRSR602401-1"/>
    </source>
</evidence>
<dbReference type="PANTHER" id="PTHR24291:SF50">
    <property type="entry name" value="BIFUNCTIONAL ALBAFLAVENONE MONOOXYGENASE_TERPENE SYNTHASE"/>
    <property type="match status" value="1"/>
</dbReference>
<dbReference type="InterPro" id="IPR050196">
    <property type="entry name" value="Cytochrome_P450_Monoox"/>
</dbReference>
<dbReference type="Gene3D" id="1.10.630.10">
    <property type="entry name" value="Cytochrome P450"/>
    <property type="match status" value="1"/>
</dbReference>
<dbReference type="GO" id="GO:0004497">
    <property type="term" value="F:monooxygenase activity"/>
    <property type="evidence" value="ECO:0007669"/>
    <property type="project" value="UniProtKB-KW"/>
</dbReference>
<dbReference type="Proteomes" id="UP000663882">
    <property type="component" value="Unassembled WGS sequence"/>
</dbReference>
<dbReference type="EMBL" id="CAJNOO010001349">
    <property type="protein sequence ID" value="CAF1139218.1"/>
    <property type="molecule type" value="Genomic_DNA"/>
</dbReference>
<organism evidence="9 10">
    <name type="scientific">Rotaria sordida</name>
    <dbReference type="NCBI Taxonomy" id="392033"/>
    <lineage>
        <taxon>Eukaryota</taxon>
        <taxon>Metazoa</taxon>
        <taxon>Spiralia</taxon>
        <taxon>Gnathifera</taxon>
        <taxon>Rotifera</taxon>
        <taxon>Eurotatoria</taxon>
        <taxon>Bdelloidea</taxon>
        <taxon>Philodinida</taxon>
        <taxon>Philodinidae</taxon>
        <taxon>Rotaria</taxon>
    </lineage>
</organism>
<dbReference type="GO" id="GO:0020037">
    <property type="term" value="F:heme binding"/>
    <property type="evidence" value="ECO:0007669"/>
    <property type="project" value="InterPro"/>
</dbReference>
<comment type="cofactor">
    <cofactor evidence="7">
        <name>heme</name>
        <dbReference type="ChEBI" id="CHEBI:30413"/>
    </cofactor>
</comment>
<dbReference type="AlphaFoldDB" id="A0A814RW96"/>
<evidence type="ECO:0000256" key="8">
    <source>
        <dbReference type="RuleBase" id="RU000461"/>
    </source>
</evidence>
<dbReference type="OrthoDB" id="6692864at2759"/>
<evidence type="ECO:0000256" key="5">
    <source>
        <dbReference type="ARBA" id="ARBA00023004"/>
    </source>
</evidence>
<evidence type="ECO:0000313" key="9">
    <source>
        <dbReference type="EMBL" id="CAF1139218.1"/>
    </source>
</evidence>
<dbReference type="GO" id="GO:0005506">
    <property type="term" value="F:iron ion binding"/>
    <property type="evidence" value="ECO:0007669"/>
    <property type="project" value="InterPro"/>
</dbReference>
<comment type="caution">
    <text evidence="9">The sequence shown here is derived from an EMBL/GenBank/DDBJ whole genome shotgun (WGS) entry which is preliminary data.</text>
</comment>
<dbReference type="SUPFAM" id="SSF48264">
    <property type="entry name" value="Cytochrome P450"/>
    <property type="match status" value="1"/>
</dbReference>
<dbReference type="InterPro" id="IPR036396">
    <property type="entry name" value="Cyt_P450_sf"/>
</dbReference>
<comment type="similarity">
    <text evidence="1 8">Belongs to the cytochrome P450 family.</text>
</comment>
<evidence type="ECO:0000256" key="4">
    <source>
        <dbReference type="ARBA" id="ARBA00023002"/>
    </source>
</evidence>
<dbReference type="PRINTS" id="PR00385">
    <property type="entry name" value="P450"/>
</dbReference>
<dbReference type="PRINTS" id="PR00463">
    <property type="entry name" value="EP450I"/>
</dbReference>
<keyword evidence="2 7" id="KW-0349">Heme</keyword>
<evidence type="ECO:0000256" key="1">
    <source>
        <dbReference type="ARBA" id="ARBA00010617"/>
    </source>
</evidence>
<dbReference type="PROSITE" id="PS00086">
    <property type="entry name" value="CYTOCHROME_P450"/>
    <property type="match status" value="1"/>
</dbReference>
<dbReference type="InterPro" id="IPR017972">
    <property type="entry name" value="Cyt_P450_CS"/>
</dbReference>
<evidence type="ECO:0000256" key="3">
    <source>
        <dbReference type="ARBA" id="ARBA00022723"/>
    </source>
</evidence>